<comment type="similarity">
    <text evidence="2 15">Belongs to the complex I subunit 6 family.</text>
</comment>
<keyword evidence="15" id="KW-0830">Ubiquinone</keyword>
<evidence type="ECO:0000256" key="3">
    <source>
        <dbReference type="ARBA" id="ARBA00012944"/>
    </source>
</evidence>
<evidence type="ECO:0000313" key="17">
    <source>
        <dbReference type="EMBL" id="BAJ08097.1"/>
    </source>
</evidence>
<dbReference type="PANTHER" id="PTHR11435:SF1">
    <property type="entry name" value="NADH-UBIQUINONE OXIDOREDUCTASE CHAIN 6"/>
    <property type="match status" value="1"/>
</dbReference>
<evidence type="ECO:0000256" key="7">
    <source>
        <dbReference type="ARBA" id="ARBA00022692"/>
    </source>
</evidence>
<keyword evidence="11 15" id="KW-0520">NAD</keyword>
<dbReference type="GO" id="GO:0031966">
    <property type="term" value="C:mitochondrial membrane"/>
    <property type="evidence" value="ECO:0007669"/>
    <property type="project" value="UniProtKB-SubCell"/>
</dbReference>
<evidence type="ECO:0000256" key="2">
    <source>
        <dbReference type="ARBA" id="ARBA00005698"/>
    </source>
</evidence>
<proteinExistence type="inferred from homology"/>
<feature type="transmembrane region" description="Helical" evidence="15">
    <location>
        <begin position="136"/>
        <end position="165"/>
    </location>
</feature>
<reference evidence="17" key="1">
    <citation type="journal article" date="2010" name="BMC Evol. Biol.">
        <title>Mitochondrial genomes of acrodont lizards: timing of gene rearrangements and phylogenetic and biogeographic implications.</title>
        <authorList>
            <person name="Okajima Y."/>
            <person name="Kumazawa Y."/>
        </authorList>
    </citation>
    <scope>NUCLEOTIDE SEQUENCE</scope>
</reference>
<evidence type="ECO:0000256" key="14">
    <source>
        <dbReference type="ARBA" id="ARBA00049551"/>
    </source>
</evidence>
<evidence type="ECO:0000256" key="4">
    <source>
        <dbReference type="ARBA" id="ARBA00021095"/>
    </source>
</evidence>
<dbReference type="Pfam" id="PF00499">
    <property type="entry name" value="Oxidored_q3"/>
    <property type="match status" value="1"/>
</dbReference>
<dbReference type="InterPro" id="IPR050269">
    <property type="entry name" value="ComplexI_Subunit6"/>
</dbReference>
<name>D6RS08_TRIMD</name>
<comment type="function">
    <text evidence="15">Core subunit of the mitochondrial membrane respiratory chain NADH dehydrogenase (Complex I) which catalyzes electron transfer from NADH through the respiratory chain, using ubiquinone as an electron acceptor. Essential for the catalytic activity and assembly of complex I.</text>
</comment>
<feature type="signal peptide" evidence="16">
    <location>
        <begin position="1"/>
        <end position="18"/>
    </location>
</feature>
<keyword evidence="8 15" id="KW-1278">Translocase</keyword>
<feature type="chain" id="PRO_5003087601" description="NADH-ubiquinone oxidoreductase chain 6" evidence="16">
    <location>
        <begin position="19"/>
        <end position="175"/>
    </location>
</feature>
<evidence type="ECO:0000256" key="13">
    <source>
        <dbReference type="ARBA" id="ARBA00023136"/>
    </source>
</evidence>
<keyword evidence="6 15" id="KW-0679">Respiratory chain</keyword>
<evidence type="ECO:0000256" key="16">
    <source>
        <dbReference type="SAM" id="SignalP"/>
    </source>
</evidence>
<keyword evidence="9 15" id="KW-0249">Electron transport</keyword>
<keyword evidence="10 15" id="KW-1133">Transmembrane helix</keyword>
<feature type="transmembrane region" description="Helical" evidence="15">
    <location>
        <begin position="85"/>
        <end position="103"/>
    </location>
</feature>
<gene>
    <name evidence="17" type="primary">ND6</name>
</gene>
<protein>
    <recommendedName>
        <fullName evidence="4 15">NADH-ubiquinone oxidoreductase chain 6</fullName>
        <ecNumber evidence="3 15">7.1.1.2</ecNumber>
    </recommendedName>
</protein>
<evidence type="ECO:0000256" key="1">
    <source>
        <dbReference type="ARBA" id="ARBA00004225"/>
    </source>
</evidence>
<dbReference type="PANTHER" id="PTHR11435">
    <property type="entry name" value="NADH UBIQUINONE OXIDOREDUCTASE SUBUNIT ND6"/>
    <property type="match status" value="1"/>
</dbReference>
<evidence type="ECO:0000256" key="11">
    <source>
        <dbReference type="ARBA" id="ARBA00023027"/>
    </source>
</evidence>
<evidence type="ECO:0000256" key="8">
    <source>
        <dbReference type="ARBA" id="ARBA00022967"/>
    </source>
</evidence>
<keyword evidence="16" id="KW-0732">Signal</keyword>
<evidence type="ECO:0000256" key="6">
    <source>
        <dbReference type="ARBA" id="ARBA00022660"/>
    </source>
</evidence>
<keyword evidence="5 15" id="KW-0813">Transport</keyword>
<evidence type="ECO:0000256" key="9">
    <source>
        <dbReference type="ARBA" id="ARBA00022982"/>
    </source>
</evidence>
<comment type="catalytic activity">
    <reaction evidence="14 15">
        <text>a ubiquinone + NADH + 5 H(+)(in) = a ubiquinol + NAD(+) + 4 H(+)(out)</text>
        <dbReference type="Rhea" id="RHEA:29091"/>
        <dbReference type="Rhea" id="RHEA-COMP:9565"/>
        <dbReference type="Rhea" id="RHEA-COMP:9566"/>
        <dbReference type="ChEBI" id="CHEBI:15378"/>
        <dbReference type="ChEBI" id="CHEBI:16389"/>
        <dbReference type="ChEBI" id="CHEBI:17976"/>
        <dbReference type="ChEBI" id="CHEBI:57540"/>
        <dbReference type="ChEBI" id="CHEBI:57945"/>
        <dbReference type="EC" id="7.1.1.2"/>
    </reaction>
</comment>
<keyword evidence="12 15" id="KW-0496">Mitochondrion</keyword>
<keyword evidence="7 15" id="KW-0812">Transmembrane</keyword>
<keyword evidence="13 15" id="KW-0472">Membrane</keyword>
<dbReference type="GeneID" id="9222062"/>
<evidence type="ECO:0000256" key="5">
    <source>
        <dbReference type="ARBA" id="ARBA00022448"/>
    </source>
</evidence>
<geneLocation type="mitochondrion" evidence="17"/>
<dbReference type="AlphaFoldDB" id="D6RS08"/>
<dbReference type="InterPro" id="IPR001457">
    <property type="entry name" value="NADH_UbQ/plastoQ_OxRdtase_su6"/>
</dbReference>
<sequence>MYFFFMFWLFIFFMGGVASNPSAYFGSASLVLGSVLGAGILAGLGNTFVSLVLMLVYLGGMLVVFIYSVAASSDVYPEAWGNRSVVMYIVGFIFYLFCLWKYVGGGLLFDGVMFVGEVNTAVDVDVDVNIDISGVILLYSLGGVGFLMLGVALLLTLFVVLYLVYDWSLGAIRAS</sequence>
<dbReference type="EMBL" id="AB474916">
    <property type="protein sequence ID" value="BAJ08097.1"/>
    <property type="molecule type" value="Genomic_DNA"/>
</dbReference>
<accession>D6RS08</accession>
<organism evidence="17">
    <name type="scientific">Trioceros melleri</name>
    <name type="common">Meller's chameleon</name>
    <name type="synonym">Chamaeleo melleri</name>
    <dbReference type="NCBI Taxonomy" id="179915"/>
    <lineage>
        <taxon>Eukaryota</taxon>
        <taxon>Metazoa</taxon>
        <taxon>Chordata</taxon>
        <taxon>Craniata</taxon>
        <taxon>Vertebrata</taxon>
        <taxon>Euteleostomi</taxon>
        <taxon>Lepidosauria</taxon>
        <taxon>Squamata</taxon>
        <taxon>Bifurcata</taxon>
        <taxon>Unidentata</taxon>
        <taxon>Episquamata</taxon>
        <taxon>Toxicofera</taxon>
        <taxon>Iguania</taxon>
        <taxon>Acrodonta</taxon>
        <taxon>Chamaeleonidae</taxon>
        <taxon>Trioceros</taxon>
    </lineage>
</organism>
<evidence type="ECO:0000256" key="12">
    <source>
        <dbReference type="ARBA" id="ARBA00023128"/>
    </source>
</evidence>
<dbReference type="GO" id="GO:0008137">
    <property type="term" value="F:NADH dehydrogenase (ubiquinone) activity"/>
    <property type="evidence" value="ECO:0007669"/>
    <property type="project" value="UniProtKB-UniRule"/>
</dbReference>
<feature type="transmembrane region" description="Helical" evidence="15">
    <location>
        <begin position="49"/>
        <end position="73"/>
    </location>
</feature>
<evidence type="ECO:0000256" key="15">
    <source>
        <dbReference type="RuleBase" id="RU004430"/>
    </source>
</evidence>
<dbReference type="CTD" id="4541"/>
<dbReference type="RefSeq" id="YP_003667932.1">
    <property type="nucleotide sequence ID" value="NC_014176.1"/>
</dbReference>
<dbReference type="EC" id="7.1.1.2" evidence="3 15"/>
<evidence type="ECO:0000256" key="10">
    <source>
        <dbReference type="ARBA" id="ARBA00022989"/>
    </source>
</evidence>
<comment type="subcellular location">
    <subcellularLocation>
        <location evidence="1 15">Mitochondrion membrane</location>
        <topology evidence="1 15">Multi-pass membrane protein</topology>
    </subcellularLocation>
</comment>